<feature type="domain" description="MULE transposase" evidence="2">
    <location>
        <begin position="133"/>
        <end position="227"/>
    </location>
</feature>
<accession>A2Z1T6</accession>
<dbReference type="Proteomes" id="UP000007015">
    <property type="component" value="Chromosome 9"/>
</dbReference>
<evidence type="ECO:0000259" key="2">
    <source>
        <dbReference type="Pfam" id="PF10551"/>
    </source>
</evidence>
<dbReference type="HOGENOM" id="CLU_643089_0_0_1"/>
<dbReference type="PANTHER" id="PTHR47718:SF18">
    <property type="entry name" value="PROTEIN FAR1-RELATED SEQUENCE 5-LIKE"/>
    <property type="match status" value="1"/>
</dbReference>
<dbReference type="InterPro" id="IPR018289">
    <property type="entry name" value="MULE_transposase_dom"/>
</dbReference>
<sequence length="427" mass="47867">MESGARDAMESHFGVGSDSPSCHLDGEPVVVVDSTSVEADALDHVVITVDAGVGAHLEHPSTPQPKSSVSIAVSCTSDTCTTHCKEHLKPMVGMIFDTLTDVEKFYKSYAHKAGFSVRVDALCRKNYSVFGDVVSVDSTYTTNQYNMIFVPFTGVNHHLQSVFLGATFLANEKIESYVWLFKTFLKAMRGVAPHLIITDEDMSMKAAIAQILPDTAYRLCMWHIMKKVPEKVGPTLNKDEKFWDRLNKCVWGSENSDDFESQWNSIITEFGLMGNDWFSTRELLFDDEGNLLDEKPKDPMEVAMQKKISDSRNKFEDLIQMAKNSEQGMDFLHSSLSNLVEPLQKITHATRVNKQDEYESFLGSKIPNEINIHPPTDIKSKGRCKRIRKSKEKKAGSGIKGTSKRKCRKCKQVVDHDARNCPNNVVG</sequence>
<evidence type="ECO:0000313" key="3">
    <source>
        <dbReference type="EMBL" id="EAZ09297.1"/>
    </source>
</evidence>
<dbReference type="OMA" id="NEINIHP"/>
<feature type="compositionally biased region" description="Basic residues" evidence="1">
    <location>
        <begin position="381"/>
        <end position="392"/>
    </location>
</feature>
<keyword evidence="4" id="KW-1185">Reference proteome</keyword>
<name>A2Z1T6_ORYSI</name>
<gene>
    <name evidence="3" type="ORF">OsI_31570</name>
</gene>
<proteinExistence type="predicted"/>
<dbReference type="EMBL" id="CM000134">
    <property type="protein sequence ID" value="EAZ09297.1"/>
    <property type="molecule type" value="Genomic_DNA"/>
</dbReference>
<reference evidence="3 4" key="1">
    <citation type="journal article" date="2005" name="PLoS Biol.">
        <title>The genomes of Oryza sativa: a history of duplications.</title>
        <authorList>
            <person name="Yu J."/>
            <person name="Wang J."/>
            <person name="Lin W."/>
            <person name="Li S."/>
            <person name="Li H."/>
            <person name="Zhou J."/>
            <person name="Ni P."/>
            <person name="Dong W."/>
            <person name="Hu S."/>
            <person name="Zeng C."/>
            <person name="Zhang J."/>
            <person name="Zhang Y."/>
            <person name="Li R."/>
            <person name="Xu Z."/>
            <person name="Li S."/>
            <person name="Li X."/>
            <person name="Zheng H."/>
            <person name="Cong L."/>
            <person name="Lin L."/>
            <person name="Yin J."/>
            <person name="Geng J."/>
            <person name="Li G."/>
            <person name="Shi J."/>
            <person name="Liu J."/>
            <person name="Lv H."/>
            <person name="Li J."/>
            <person name="Wang J."/>
            <person name="Deng Y."/>
            <person name="Ran L."/>
            <person name="Shi X."/>
            <person name="Wang X."/>
            <person name="Wu Q."/>
            <person name="Li C."/>
            <person name="Ren X."/>
            <person name="Wang J."/>
            <person name="Wang X."/>
            <person name="Li D."/>
            <person name="Liu D."/>
            <person name="Zhang X."/>
            <person name="Ji Z."/>
            <person name="Zhao W."/>
            <person name="Sun Y."/>
            <person name="Zhang Z."/>
            <person name="Bao J."/>
            <person name="Han Y."/>
            <person name="Dong L."/>
            <person name="Ji J."/>
            <person name="Chen P."/>
            <person name="Wu S."/>
            <person name="Liu J."/>
            <person name="Xiao Y."/>
            <person name="Bu D."/>
            <person name="Tan J."/>
            <person name="Yang L."/>
            <person name="Ye C."/>
            <person name="Zhang J."/>
            <person name="Xu J."/>
            <person name="Zhou Y."/>
            <person name="Yu Y."/>
            <person name="Zhang B."/>
            <person name="Zhuang S."/>
            <person name="Wei H."/>
            <person name="Liu B."/>
            <person name="Lei M."/>
            <person name="Yu H."/>
            <person name="Li Y."/>
            <person name="Xu H."/>
            <person name="Wei S."/>
            <person name="He X."/>
            <person name="Fang L."/>
            <person name="Zhang Z."/>
            <person name="Zhang Y."/>
            <person name="Huang X."/>
            <person name="Su Z."/>
            <person name="Tong W."/>
            <person name="Li J."/>
            <person name="Tong Z."/>
            <person name="Li S."/>
            <person name="Ye J."/>
            <person name="Wang L."/>
            <person name="Fang L."/>
            <person name="Lei T."/>
            <person name="Chen C."/>
            <person name="Chen H."/>
            <person name="Xu Z."/>
            <person name="Li H."/>
            <person name="Huang H."/>
            <person name="Zhang F."/>
            <person name="Xu H."/>
            <person name="Li N."/>
            <person name="Zhao C."/>
            <person name="Li S."/>
            <person name="Dong L."/>
            <person name="Huang Y."/>
            <person name="Li L."/>
            <person name="Xi Y."/>
            <person name="Qi Q."/>
            <person name="Li W."/>
            <person name="Zhang B."/>
            <person name="Hu W."/>
            <person name="Zhang Y."/>
            <person name="Tian X."/>
            <person name="Jiao Y."/>
            <person name="Liang X."/>
            <person name="Jin J."/>
            <person name="Gao L."/>
            <person name="Zheng W."/>
            <person name="Hao B."/>
            <person name="Liu S."/>
            <person name="Wang W."/>
            <person name="Yuan L."/>
            <person name="Cao M."/>
            <person name="McDermott J."/>
            <person name="Samudrala R."/>
            <person name="Wang J."/>
            <person name="Wong G.K."/>
            <person name="Yang H."/>
        </authorList>
    </citation>
    <scope>NUCLEOTIDE SEQUENCE [LARGE SCALE GENOMIC DNA]</scope>
    <source>
        <strain evidence="4">cv. 93-11</strain>
    </source>
</reference>
<dbReference type="Pfam" id="PF10551">
    <property type="entry name" value="MULE"/>
    <property type="match status" value="1"/>
</dbReference>
<dbReference type="AlphaFoldDB" id="A2Z1T6"/>
<organism evidence="3 4">
    <name type="scientific">Oryza sativa subsp. indica</name>
    <name type="common">Rice</name>
    <dbReference type="NCBI Taxonomy" id="39946"/>
    <lineage>
        <taxon>Eukaryota</taxon>
        <taxon>Viridiplantae</taxon>
        <taxon>Streptophyta</taxon>
        <taxon>Embryophyta</taxon>
        <taxon>Tracheophyta</taxon>
        <taxon>Spermatophyta</taxon>
        <taxon>Magnoliopsida</taxon>
        <taxon>Liliopsida</taxon>
        <taxon>Poales</taxon>
        <taxon>Poaceae</taxon>
        <taxon>BOP clade</taxon>
        <taxon>Oryzoideae</taxon>
        <taxon>Oryzeae</taxon>
        <taxon>Oryzinae</taxon>
        <taxon>Oryza</taxon>
        <taxon>Oryza sativa</taxon>
    </lineage>
</organism>
<evidence type="ECO:0000256" key="1">
    <source>
        <dbReference type="SAM" id="MobiDB-lite"/>
    </source>
</evidence>
<dbReference type="Gramene" id="BGIOSGA029666-TA">
    <property type="protein sequence ID" value="BGIOSGA029666-PA"/>
    <property type="gene ID" value="BGIOSGA029666"/>
</dbReference>
<feature type="region of interest" description="Disordered" evidence="1">
    <location>
        <begin position="373"/>
        <end position="403"/>
    </location>
</feature>
<protein>
    <recommendedName>
        <fullName evidence="2">MULE transposase domain-containing protein</fullName>
    </recommendedName>
</protein>
<dbReference type="PANTHER" id="PTHR47718">
    <property type="entry name" value="OS01G0519700 PROTEIN"/>
    <property type="match status" value="1"/>
</dbReference>
<dbReference type="STRING" id="39946.A2Z1T6"/>
<evidence type="ECO:0000313" key="4">
    <source>
        <dbReference type="Proteomes" id="UP000007015"/>
    </source>
</evidence>